<evidence type="ECO:0000313" key="3">
    <source>
        <dbReference type="EMBL" id="MCQ6962382.1"/>
    </source>
</evidence>
<dbReference type="PANTHER" id="PTHR36566">
    <property type="entry name" value="NICKEL INSERTION PROTEIN-RELATED"/>
    <property type="match status" value="1"/>
</dbReference>
<dbReference type="Gene3D" id="3.10.20.300">
    <property type="entry name" value="mk0293 like domain"/>
    <property type="match status" value="1"/>
</dbReference>
<evidence type="ECO:0000256" key="2">
    <source>
        <dbReference type="HAMAP-Rule" id="MF_01074"/>
    </source>
</evidence>
<organism evidence="3 4">
    <name type="scientific">Methanolobus chelungpuianus</name>
    <dbReference type="NCBI Taxonomy" id="502115"/>
    <lineage>
        <taxon>Archaea</taxon>
        <taxon>Methanobacteriati</taxon>
        <taxon>Methanobacteriota</taxon>
        <taxon>Stenosarchaea group</taxon>
        <taxon>Methanomicrobia</taxon>
        <taxon>Methanosarcinales</taxon>
        <taxon>Methanosarcinaceae</taxon>
        <taxon>Methanolobus</taxon>
    </lineage>
</organism>
<evidence type="ECO:0000313" key="4">
    <source>
        <dbReference type="Proteomes" id="UP001206983"/>
    </source>
</evidence>
<evidence type="ECO:0000256" key="1">
    <source>
        <dbReference type="ARBA" id="ARBA00022596"/>
    </source>
</evidence>
<keyword evidence="4" id="KW-1185">Reference proteome</keyword>
<dbReference type="Gene3D" id="3.30.70.1380">
    <property type="entry name" value="Transcriptional regulatory protein pf0864 domain like"/>
    <property type="match status" value="1"/>
</dbReference>
<dbReference type="EMBL" id="JTEO01000002">
    <property type="protein sequence ID" value="MCQ6962382.1"/>
    <property type="molecule type" value="Genomic_DNA"/>
</dbReference>
<accession>A0AAE3H9Z2</accession>
<sequence>MRSLIFDPFSGAAGDMILASLIGLGADREKVREVIESAVDVTVSVGSADKRGIRAVDVKIHAPRETHHRHYHDLVDVIKSAGLPPAVEQSALGVFAIMAEAESGVHGVPLEELHFHEVGQNDALADVIGSCYAIHEIAADAVLCTPANVGGGKVKAAHGMMSVPAPATLEILKQGGLLFYGSGSRELLTPTGAALLAYFAKPVENIPRGQVISVGYGAGDADTEDPNVLRAILMDMHDTLSRDTIEVLETNVDDVTGEVLGNLFDRLLSAGARDVTITAAIMKKGRSGHIIKVITKPQDSDNVARVLMKETGTLGVRVIPTKHRYIADRRMEKVPVVLRGEEFDVPVKIAQDRTGEILHMSAEYEDCRRIAEKVKLPLKEVMRRVEEEAWERFA</sequence>
<gene>
    <name evidence="3" type="ORF">PV02_03675</name>
</gene>
<protein>
    <recommendedName>
        <fullName evidence="2">Putative nickel insertion protein</fullName>
    </recommendedName>
</protein>
<dbReference type="GO" id="GO:0016151">
    <property type="term" value="F:nickel cation binding"/>
    <property type="evidence" value="ECO:0007669"/>
    <property type="project" value="UniProtKB-UniRule"/>
</dbReference>
<comment type="caution">
    <text evidence="3">The sequence shown here is derived from an EMBL/GenBank/DDBJ whole genome shotgun (WGS) entry which is preliminary data.</text>
</comment>
<keyword evidence="2" id="KW-0456">Lyase</keyword>
<keyword evidence="1 2" id="KW-0533">Nickel</keyword>
<proteinExistence type="inferred from homology"/>
<dbReference type="RefSeq" id="WP_256622013.1">
    <property type="nucleotide sequence ID" value="NZ_JTEO01000002.1"/>
</dbReference>
<dbReference type="GO" id="GO:0016829">
    <property type="term" value="F:lyase activity"/>
    <property type="evidence" value="ECO:0007669"/>
    <property type="project" value="UniProtKB-UniRule"/>
</dbReference>
<dbReference type="Pfam" id="PF01969">
    <property type="entry name" value="Ni_insertion"/>
    <property type="match status" value="1"/>
</dbReference>
<dbReference type="PANTHER" id="PTHR36566:SF1">
    <property type="entry name" value="PYRIDINIUM-3,5-BISTHIOCARBOXYLIC ACID MONONUCLEOTIDE NICKEL INSERTION PROTEIN"/>
    <property type="match status" value="1"/>
</dbReference>
<dbReference type="NCBIfam" id="TIGR00299">
    <property type="entry name" value="nickel pincer cofactor biosynthesis protein LarC"/>
    <property type="match status" value="1"/>
</dbReference>
<dbReference type="InterPro" id="IPR002822">
    <property type="entry name" value="Ni_insertion"/>
</dbReference>
<dbReference type="AlphaFoldDB" id="A0AAE3H9Z2"/>
<dbReference type="HAMAP" id="MF_01074">
    <property type="entry name" value="LarC"/>
    <property type="match status" value="1"/>
</dbReference>
<name>A0AAE3H9Z2_9EURY</name>
<dbReference type="Proteomes" id="UP001206983">
    <property type="component" value="Unassembled WGS sequence"/>
</dbReference>
<comment type="similarity">
    <text evidence="2">Belongs to the LarC family.</text>
</comment>
<reference evidence="3 4" key="1">
    <citation type="journal article" date="2011" name="Appl. Environ. Microbiol.">
        <title>Methanogenic archaea isolated from Taiwan's Chelungpu fault.</title>
        <authorList>
            <person name="Wu S.Y."/>
            <person name="Lai M.C."/>
        </authorList>
    </citation>
    <scope>NUCLEOTIDE SEQUENCE [LARGE SCALE GENOMIC DNA]</scope>
    <source>
        <strain evidence="3 4">St545Mb</strain>
    </source>
</reference>